<dbReference type="InterPro" id="IPR001345">
    <property type="entry name" value="PG/BPGM_mutase_AS"/>
</dbReference>
<evidence type="ECO:0000256" key="5">
    <source>
        <dbReference type="SAM" id="MobiDB-lite"/>
    </source>
</evidence>
<dbReference type="SMART" id="SM00855">
    <property type="entry name" value="PGAM"/>
    <property type="match status" value="1"/>
</dbReference>
<dbReference type="SUPFAM" id="SSF53254">
    <property type="entry name" value="Phosphoglycerate mutase-like"/>
    <property type="match status" value="1"/>
</dbReference>
<dbReference type="AlphaFoldDB" id="A0A4R4FAB9"/>
<dbReference type="Proteomes" id="UP000295710">
    <property type="component" value="Unassembled WGS sequence"/>
</dbReference>
<keyword evidence="7" id="KW-1185">Reference proteome</keyword>
<evidence type="ECO:0000256" key="3">
    <source>
        <dbReference type="PIRSR" id="PIRSR613078-1"/>
    </source>
</evidence>
<dbReference type="InterPro" id="IPR050275">
    <property type="entry name" value="PGM_Phosphatase"/>
</dbReference>
<keyword evidence="1" id="KW-0324">Glycolysis</keyword>
<dbReference type="CDD" id="cd07067">
    <property type="entry name" value="HP_PGM_like"/>
    <property type="match status" value="1"/>
</dbReference>
<dbReference type="Gene3D" id="3.40.50.1240">
    <property type="entry name" value="Phosphoglycerate mutase-like"/>
    <property type="match status" value="1"/>
</dbReference>
<name>A0A4R4FAB9_9FIRM</name>
<evidence type="ECO:0000313" key="7">
    <source>
        <dbReference type="Proteomes" id="UP000295710"/>
    </source>
</evidence>
<evidence type="ECO:0000313" key="6">
    <source>
        <dbReference type="EMBL" id="TDA20457.1"/>
    </source>
</evidence>
<feature type="binding site" evidence="4">
    <location>
        <begin position="12"/>
        <end position="19"/>
    </location>
    <ligand>
        <name>substrate</name>
    </ligand>
</feature>
<evidence type="ECO:0000256" key="1">
    <source>
        <dbReference type="ARBA" id="ARBA00023152"/>
    </source>
</evidence>
<sequence>MELMKTKVIMVRHGETEWNVHCKFLGSVDIPLNEKGRRQAGYAKEALKDEQIDVIYTSPMRRALETGEIIRGSRTLPILTDEGLREICCGKWEGLDGREVEERYPGQMALWRKHPEKIVIEGGDTFQEVSDRIIEAFWRIVGSNRGRTILITSHMICLTLLLMHFEGRQISEIWDVKPIGNAALTIVEVSDDDKVEIISWSDDSFVPEEDKKGSALVAGRHRPGQESDE</sequence>
<comment type="caution">
    <text evidence="6">The sequence shown here is derived from an EMBL/GenBank/DDBJ whole genome shotgun (WGS) entry which is preliminary data.</text>
</comment>
<dbReference type="GO" id="GO:0016791">
    <property type="term" value="F:phosphatase activity"/>
    <property type="evidence" value="ECO:0007669"/>
    <property type="project" value="TreeGrafter"/>
</dbReference>
<gene>
    <name evidence="6" type="ORF">E1963_16690</name>
</gene>
<dbReference type="GO" id="GO:0005737">
    <property type="term" value="C:cytoplasm"/>
    <property type="evidence" value="ECO:0007669"/>
    <property type="project" value="TreeGrafter"/>
</dbReference>
<dbReference type="Pfam" id="PF00300">
    <property type="entry name" value="His_Phos_1"/>
    <property type="match status" value="1"/>
</dbReference>
<keyword evidence="2" id="KW-0413">Isomerase</keyword>
<dbReference type="InterPro" id="IPR029033">
    <property type="entry name" value="His_PPase_superfam"/>
</dbReference>
<feature type="active site" description="Proton donor/acceptor" evidence="3">
    <location>
        <position position="86"/>
    </location>
</feature>
<proteinExistence type="predicted"/>
<dbReference type="PANTHER" id="PTHR48100">
    <property type="entry name" value="BROAD-SPECIFICITY PHOSPHATASE YOR283W-RELATED"/>
    <property type="match status" value="1"/>
</dbReference>
<accession>A0A4R4FAB9</accession>
<feature type="active site" description="Tele-phosphohistidine intermediate" evidence="3">
    <location>
        <position position="13"/>
    </location>
</feature>
<feature type="region of interest" description="Disordered" evidence="5">
    <location>
        <begin position="209"/>
        <end position="229"/>
    </location>
</feature>
<dbReference type="EMBL" id="SMMX01000020">
    <property type="protein sequence ID" value="TDA20457.1"/>
    <property type="molecule type" value="Genomic_DNA"/>
</dbReference>
<evidence type="ECO:0000256" key="2">
    <source>
        <dbReference type="ARBA" id="ARBA00023235"/>
    </source>
</evidence>
<protein>
    <submittedName>
        <fullName evidence="6">Histidine phosphatase family protein</fullName>
    </submittedName>
</protein>
<dbReference type="PROSITE" id="PS00175">
    <property type="entry name" value="PG_MUTASE"/>
    <property type="match status" value="1"/>
</dbReference>
<dbReference type="InterPro" id="IPR013078">
    <property type="entry name" value="His_Pase_superF_clade-1"/>
</dbReference>
<organism evidence="6 7">
    <name type="scientific">Extibacter muris</name>
    <dbReference type="NCBI Taxonomy" id="1796622"/>
    <lineage>
        <taxon>Bacteria</taxon>
        <taxon>Bacillati</taxon>
        <taxon>Bacillota</taxon>
        <taxon>Clostridia</taxon>
        <taxon>Lachnospirales</taxon>
        <taxon>Lachnospiraceae</taxon>
        <taxon>Extibacter</taxon>
    </lineage>
</organism>
<evidence type="ECO:0000256" key="4">
    <source>
        <dbReference type="PIRSR" id="PIRSR613078-2"/>
    </source>
</evidence>
<dbReference type="PANTHER" id="PTHR48100:SF1">
    <property type="entry name" value="HISTIDINE PHOSPHATASE FAMILY PROTEIN-RELATED"/>
    <property type="match status" value="1"/>
</dbReference>
<feature type="binding site" evidence="4">
    <location>
        <position position="62"/>
    </location>
    <ligand>
        <name>substrate</name>
    </ligand>
</feature>
<reference evidence="6 7" key="1">
    <citation type="journal article" date="2016" name="Nat. Microbiol.">
        <title>The Mouse Intestinal Bacterial Collection (miBC) provides host-specific insight into cultured diversity and functional potential of the gut microbiota.</title>
        <authorList>
            <person name="Lagkouvardos I."/>
            <person name="Pukall R."/>
            <person name="Abt B."/>
            <person name="Foesel B.U."/>
            <person name="Meier-Kolthoff J.P."/>
            <person name="Kumar N."/>
            <person name="Bresciani A."/>
            <person name="Martinez I."/>
            <person name="Just S."/>
            <person name="Ziegler C."/>
            <person name="Brugiroux S."/>
            <person name="Garzetti D."/>
            <person name="Wenning M."/>
            <person name="Bui T.P."/>
            <person name="Wang J."/>
            <person name="Hugenholtz F."/>
            <person name="Plugge C.M."/>
            <person name="Peterson D.A."/>
            <person name="Hornef M.W."/>
            <person name="Baines J.F."/>
            <person name="Smidt H."/>
            <person name="Walter J."/>
            <person name="Kristiansen K."/>
            <person name="Nielsen H.B."/>
            <person name="Haller D."/>
            <person name="Overmann J."/>
            <person name="Stecher B."/>
            <person name="Clavel T."/>
        </authorList>
    </citation>
    <scope>NUCLEOTIDE SEQUENCE [LARGE SCALE GENOMIC DNA]</scope>
    <source>
        <strain evidence="6 7">DSM 28560</strain>
    </source>
</reference>